<dbReference type="PANTHER" id="PTHR43107">
    <property type="entry name" value="LONG-CHAIN FATTY ACID TRANSPORT PROTEIN"/>
    <property type="match status" value="1"/>
</dbReference>
<evidence type="ECO:0000259" key="8">
    <source>
        <dbReference type="Pfam" id="PF00501"/>
    </source>
</evidence>
<dbReference type="Pfam" id="PF13193">
    <property type="entry name" value="AMP-binding_C"/>
    <property type="match status" value="1"/>
</dbReference>
<evidence type="ECO:0000256" key="4">
    <source>
        <dbReference type="ARBA" id="ARBA00022840"/>
    </source>
</evidence>
<comment type="catalytic activity">
    <reaction evidence="7">
        <text>tetracosanoate + ATP + CoA = tetracosanoyl-CoA + AMP + diphosphate</text>
        <dbReference type="Rhea" id="RHEA:33639"/>
        <dbReference type="ChEBI" id="CHEBI:30616"/>
        <dbReference type="ChEBI" id="CHEBI:31014"/>
        <dbReference type="ChEBI" id="CHEBI:33019"/>
        <dbReference type="ChEBI" id="CHEBI:57287"/>
        <dbReference type="ChEBI" id="CHEBI:65052"/>
        <dbReference type="ChEBI" id="CHEBI:456215"/>
    </reaction>
    <physiologicalReaction direction="left-to-right" evidence="7">
        <dbReference type="Rhea" id="RHEA:33640"/>
    </physiologicalReaction>
</comment>
<keyword evidence="3" id="KW-0547">Nucleotide-binding</keyword>
<accession>A0A1Y1N9K1</accession>
<sequence length="619" mass="70371">MWWIVSALTFLLGTILTKSCCKWLYIIAKTYRRDLAGIRILLGVKRILKDIQTNDLTIHKQFMKVLGKNPNKVAIYFENDTWTYSQINTFSNKIGRFFSDEGYQKGDAVAIYYENRPEYVGIWLGLSKIGCVVALVNTNLLNDALVHSLKVAQVKALIFGTSYVDRIEEISPQLGNIKIFQFDDTLHAKEVMPNAINLTEKLKTCESGNLDILPTLSHSDKLFYMFTSGTTGLPKAAIITHGRFSANVSTLMMECTPDDVFYDPLPLYHYTPAMAIGLSLLHGLSCVIRKSFSASLYFQECATYNCTAGMYVGEICRYIVNAAPKETVNHGVIKMFGNGLRKETWIELVKKFNIKRIFEYYGATEGNVVLANLDNQAGSIGFIPRYLAKYYKFQIVKYDEKEEKPIRDENGRCIRCDCNEVGLIIGRIERNILSKFRGYTDEAQTNSKILCDVFKPGDRYFNTGDLMEMDELGYVYFKDRTGDTFRWKAENVSTMEVEEVFGKLLNHADVIVFGVEIPGNEGKAGMAVICDPERNRDIKALSYGVNKKLAAYAVPLFLRVTSVIPTTGNFKMKKTDFRPEGFNVHHISDPLYFFDSRLKEYVPLTSELYEDIISNKVRV</sequence>
<dbReference type="Pfam" id="PF00501">
    <property type="entry name" value="AMP-binding"/>
    <property type="match status" value="1"/>
</dbReference>
<dbReference type="GO" id="GO:0005789">
    <property type="term" value="C:endoplasmic reticulum membrane"/>
    <property type="evidence" value="ECO:0007669"/>
    <property type="project" value="TreeGrafter"/>
</dbReference>
<feature type="domain" description="AMP-dependent synthetase/ligase" evidence="8">
    <location>
        <begin position="67"/>
        <end position="405"/>
    </location>
</feature>
<dbReference type="EMBL" id="GEZM01013889">
    <property type="protein sequence ID" value="JAV92267.1"/>
    <property type="molecule type" value="Transcribed_RNA"/>
</dbReference>
<dbReference type="AlphaFoldDB" id="A0A1Y1N9K1"/>
<dbReference type="GO" id="GO:0005886">
    <property type="term" value="C:plasma membrane"/>
    <property type="evidence" value="ECO:0007669"/>
    <property type="project" value="TreeGrafter"/>
</dbReference>
<evidence type="ECO:0000313" key="10">
    <source>
        <dbReference type="EMBL" id="JAV92267.1"/>
    </source>
</evidence>
<evidence type="ECO:0000256" key="2">
    <source>
        <dbReference type="ARBA" id="ARBA00022598"/>
    </source>
</evidence>
<dbReference type="GO" id="GO:0005324">
    <property type="term" value="F:long-chain fatty acid transmembrane transporter activity"/>
    <property type="evidence" value="ECO:0007669"/>
    <property type="project" value="TreeGrafter"/>
</dbReference>
<proteinExistence type="inferred from homology"/>
<dbReference type="Gene3D" id="3.40.50.12780">
    <property type="entry name" value="N-terminal domain of ligase-like"/>
    <property type="match status" value="1"/>
</dbReference>
<organism evidence="10">
    <name type="scientific">Photinus pyralis</name>
    <name type="common">Common eastern firefly</name>
    <name type="synonym">Lampyris pyralis</name>
    <dbReference type="NCBI Taxonomy" id="7054"/>
    <lineage>
        <taxon>Eukaryota</taxon>
        <taxon>Metazoa</taxon>
        <taxon>Ecdysozoa</taxon>
        <taxon>Arthropoda</taxon>
        <taxon>Hexapoda</taxon>
        <taxon>Insecta</taxon>
        <taxon>Pterygota</taxon>
        <taxon>Neoptera</taxon>
        <taxon>Endopterygota</taxon>
        <taxon>Coleoptera</taxon>
        <taxon>Polyphaga</taxon>
        <taxon>Elateriformia</taxon>
        <taxon>Elateroidea</taxon>
        <taxon>Lampyridae</taxon>
        <taxon>Lampyrinae</taxon>
        <taxon>Photinus</taxon>
    </lineage>
</organism>
<reference evidence="10" key="1">
    <citation type="journal article" date="2016" name="Sci. Rep.">
        <title>Molecular characterization of firefly nuptial gifts: a multi-omics approach sheds light on postcopulatory sexual selection.</title>
        <authorList>
            <person name="Al-Wathiqui N."/>
            <person name="Fallon T.R."/>
            <person name="South A."/>
            <person name="Weng J.K."/>
            <person name="Lewis S.M."/>
        </authorList>
    </citation>
    <scope>NUCLEOTIDE SEQUENCE</scope>
</reference>
<dbReference type="GO" id="GO:0004467">
    <property type="term" value="F:long-chain fatty acid-CoA ligase activity"/>
    <property type="evidence" value="ECO:0007669"/>
    <property type="project" value="TreeGrafter"/>
</dbReference>
<dbReference type="InterPro" id="IPR025110">
    <property type="entry name" value="AMP-bd_C"/>
</dbReference>
<dbReference type="InterPro" id="IPR020845">
    <property type="entry name" value="AMP-binding_CS"/>
</dbReference>
<evidence type="ECO:0000256" key="5">
    <source>
        <dbReference type="ARBA" id="ARBA00036527"/>
    </source>
</evidence>
<dbReference type="InterPro" id="IPR000873">
    <property type="entry name" value="AMP-dep_synth/lig_dom"/>
</dbReference>
<name>A0A1Y1N9K1_PHOPY</name>
<dbReference type="PANTHER" id="PTHR43107:SF15">
    <property type="entry name" value="FATTY ACID TRANSPORT PROTEIN 3, ISOFORM A"/>
    <property type="match status" value="1"/>
</dbReference>
<keyword evidence="4" id="KW-0067">ATP-binding</keyword>
<comment type="similarity">
    <text evidence="1">Belongs to the ATP-dependent AMP-binding enzyme family.</text>
</comment>
<dbReference type="SUPFAM" id="SSF56801">
    <property type="entry name" value="Acetyl-CoA synthetase-like"/>
    <property type="match status" value="1"/>
</dbReference>
<evidence type="ECO:0000256" key="1">
    <source>
        <dbReference type="ARBA" id="ARBA00006432"/>
    </source>
</evidence>
<dbReference type="InterPro" id="IPR045851">
    <property type="entry name" value="AMP-bd_C_sf"/>
</dbReference>
<evidence type="ECO:0000259" key="9">
    <source>
        <dbReference type="Pfam" id="PF13193"/>
    </source>
</evidence>
<keyword evidence="2" id="KW-0436">Ligase</keyword>
<protein>
    <recommendedName>
        <fullName evidence="6">Long-chain-fatty-acid--CoA ligase</fullName>
    </recommendedName>
</protein>
<comment type="catalytic activity">
    <reaction evidence="5">
        <text>a very long-chain fatty acid + ATP + CoA = a very long-chain fatty acyl-CoA + AMP + diphosphate</text>
        <dbReference type="Rhea" id="RHEA:54536"/>
        <dbReference type="ChEBI" id="CHEBI:30616"/>
        <dbReference type="ChEBI" id="CHEBI:33019"/>
        <dbReference type="ChEBI" id="CHEBI:57287"/>
        <dbReference type="ChEBI" id="CHEBI:58950"/>
        <dbReference type="ChEBI" id="CHEBI:138261"/>
        <dbReference type="ChEBI" id="CHEBI:456215"/>
    </reaction>
    <physiologicalReaction direction="left-to-right" evidence="5">
        <dbReference type="Rhea" id="RHEA:54537"/>
    </physiologicalReaction>
</comment>
<evidence type="ECO:0000256" key="7">
    <source>
        <dbReference type="ARBA" id="ARBA00048666"/>
    </source>
</evidence>
<dbReference type="GO" id="GO:0005524">
    <property type="term" value="F:ATP binding"/>
    <property type="evidence" value="ECO:0007669"/>
    <property type="project" value="UniProtKB-KW"/>
</dbReference>
<dbReference type="GO" id="GO:0044539">
    <property type="term" value="P:long-chain fatty acid import into cell"/>
    <property type="evidence" value="ECO:0007669"/>
    <property type="project" value="TreeGrafter"/>
</dbReference>
<evidence type="ECO:0000256" key="3">
    <source>
        <dbReference type="ARBA" id="ARBA00022741"/>
    </source>
</evidence>
<dbReference type="Gene3D" id="3.30.300.30">
    <property type="match status" value="1"/>
</dbReference>
<dbReference type="InterPro" id="IPR042099">
    <property type="entry name" value="ANL_N_sf"/>
</dbReference>
<dbReference type="PROSITE" id="PS00455">
    <property type="entry name" value="AMP_BINDING"/>
    <property type="match status" value="1"/>
</dbReference>
<feature type="domain" description="AMP-binding enzyme C-terminal" evidence="9">
    <location>
        <begin position="496"/>
        <end position="571"/>
    </location>
</feature>
<evidence type="ECO:0000256" key="6">
    <source>
        <dbReference type="ARBA" id="ARBA00041297"/>
    </source>
</evidence>